<name>A0ABU0GIR0_9CELL</name>
<gene>
    <name evidence="3" type="ORF">JO380_001651</name>
</gene>
<organism evidence="3 4">
    <name type="scientific">Cellulomonas iranensis</name>
    <dbReference type="NCBI Taxonomy" id="76862"/>
    <lineage>
        <taxon>Bacteria</taxon>
        <taxon>Bacillati</taxon>
        <taxon>Actinomycetota</taxon>
        <taxon>Actinomycetes</taxon>
        <taxon>Micrococcales</taxon>
        <taxon>Cellulomonadaceae</taxon>
        <taxon>Cellulomonas</taxon>
    </lineage>
</organism>
<dbReference type="EMBL" id="JAUSVM010000001">
    <property type="protein sequence ID" value="MDQ0425270.1"/>
    <property type="molecule type" value="Genomic_DNA"/>
</dbReference>
<evidence type="ECO:0000313" key="4">
    <source>
        <dbReference type="Proteomes" id="UP001240250"/>
    </source>
</evidence>
<keyword evidence="1" id="KW-0812">Transmembrane</keyword>
<proteinExistence type="predicted"/>
<dbReference type="RefSeq" id="WP_070319199.1">
    <property type="nucleotide sequence ID" value="NZ_JAUSVM010000001.1"/>
</dbReference>
<feature type="domain" description="CBU-0592-like" evidence="2">
    <location>
        <begin position="6"/>
        <end position="80"/>
    </location>
</feature>
<evidence type="ECO:0000313" key="3">
    <source>
        <dbReference type="EMBL" id="MDQ0425270.1"/>
    </source>
</evidence>
<dbReference type="Proteomes" id="UP001240250">
    <property type="component" value="Unassembled WGS sequence"/>
</dbReference>
<comment type="caution">
    <text evidence="3">The sequence shown here is derived from an EMBL/GenBank/DDBJ whole genome shotgun (WGS) entry which is preliminary data.</text>
</comment>
<accession>A0ABU0GIR0</accession>
<dbReference type="Pfam" id="PF26604">
    <property type="entry name" value="CBU_0592"/>
    <property type="match status" value="1"/>
</dbReference>
<keyword evidence="1" id="KW-1133">Transmembrane helix</keyword>
<evidence type="ECO:0000259" key="2">
    <source>
        <dbReference type="Pfam" id="PF26604"/>
    </source>
</evidence>
<dbReference type="InterPro" id="IPR058058">
    <property type="entry name" value="CBU_0592-like"/>
</dbReference>
<protein>
    <recommendedName>
        <fullName evidence="2">CBU-0592-like domain-containing protein</fullName>
    </recommendedName>
</protein>
<feature type="transmembrane region" description="Helical" evidence="1">
    <location>
        <begin position="6"/>
        <end position="23"/>
    </location>
</feature>
<keyword evidence="1" id="KW-0472">Membrane</keyword>
<reference evidence="3 4" key="1">
    <citation type="submission" date="2023-07" db="EMBL/GenBank/DDBJ databases">
        <title>Sequencing the genomes of 1000 actinobacteria strains.</title>
        <authorList>
            <person name="Klenk H.-P."/>
        </authorList>
    </citation>
    <scope>NUCLEOTIDE SEQUENCE [LARGE SCALE GENOMIC DNA]</scope>
    <source>
        <strain evidence="3 4">DSM 14785</strain>
    </source>
</reference>
<feature type="transmembrane region" description="Helical" evidence="1">
    <location>
        <begin position="59"/>
        <end position="77"/>
    </location>
</feature>
<sequence length="114" mass="11710">MSAFVTALGWLGAVTCLVAYVLVTRGTWAPSSGRYQLANVVSGALMGTVAAASGVWPSFVTNLVWGVVGLHAVVVALRRRARRRAEARDAVVTLPAAAPATLTPAVPVVVDLAA</sequence>
<dbReference type="NCBIfam" id="NF047864">
    <property type="entry name" value="CBU_0592_membra"/>
    <property type="match status" value="1"/>
</dbReference>
<evidence type="ECO:0000256" key="1">
    <source>
        <dbReference type="SAM" id="Phobius"/>
    </source>
</evidence>
<keyword evidence="4" id="KW-1185">Reference proteome</keyword>